<dbReference type="FunFam" id="1.20.5.340:FF:000006">
    <property type="entry name" value="Myosin heavy chain"/>
    <property type="match status" value="1"/>
</dbReference>
<dbReference type="InterPro" id="IPR027417">
    <property type="entry name" value="P-loop_NTPase"/>
</dbReference>
<dbReference type="PANTHER" id="PTHR45615:SF1">
    <property type="entry name" value="MYOSIN-7"/>
    <property type="match status" value="1"/>
</dbReference>
<comment type="similarity">
    <text evidence="2">Belongs to the TRAFAC class myosin-kinesin ATPase superfamily. Myosin family.</text>
</comment>
<dbReference type="Gene3D" id="4.10.270.10">
    <property type="entry name" value="Myosin, subunit A"/>
    <property type="match status" value="1"/>
</dbReference>
<dbReference type="SUPFAM" id="SSF90257">
    <property type="entry name" value="Myosin rod fragments"/>
    <property type="match status" value="2"/>
</dbReference>
<evidence type="ECO:0000256" key="7">
    <source>
        <dbReference type="SAM" id="Coils"/>
    </source>
</evidence>
<evidence type="ECO:0000313" key="10">
    <source>
        <dbReference type="EMBL" id="NXW26251.1"/>
    </source>
</evidence>
<evidence type="ECO:0000256" key="8">
    <source>
        <dbReference type="SAM" id="MobiDB-lite"/>
    </source>
</evidence>
<dbReference type="Gene3D" id="1.20.5.340">
    <property type="match status" value="2"/>
</dbReference>
<keyword evidence="6" id="KW-0009">Actin-binding</keyword>
<dbReference type="FunFam" id="1.20.5.340:FF:000036">
    <property type="entry name" value="Myosin heavy chain"/>
    <property type="match status" value="1"/>
</dbReference>
<keyword evidence="5 7" id="KW-0175">Coiled coil</keyword>
<keyword evidence="4" id="KW-0112">Calmodulin-binding</keyword>
<evidence type="ECO:0000259" key="9">
    <source>
        <dbReference type="Pfam" id="PF01576"/>
    </source>
</evidence>
<dbReference type="GO" id="GO:0007512">
    <property type="term" value="P:adult heart development"/>
    <property type="evidence" value="ECO:0007669"/>
    <property type="project" value="TreeGrafter"/>
</dbReference>
<dbReference type="PANTHER" id="PTHR45615">
    <property type="entry name" value="MYOSIN HEAVY CHAIN, NON-MUSCLE"/>
    <property type="match status" value="1"/>
</dbReference>
<dbReference type="Proteomes" id="UP000562238">
    <property type="component" value="Unassembled WGS sequence"/>
</dbReference>
<dbReference type="GO" id="GO:0045214">
    <property type="term" value="P:sarcomere organization"/>
    <property type="evidence" value="ECO:0007669"/>
    <property type="project" value="TreeGrafter"/>
</dbReference>
<evidence type="ECO:0000256" key="2">
    <source>
        <dbReference type="ARBA" id="ARBA00008314"/>
    </source>
</evidence>
<feature type="non-terminal residue" evidence="10">
    <location>
        <position position="1"/>
    </location>
</feature>
<feature type="region of interest" description="Disordered" evidence="8">
    <location>
        <begin position="72"/>
        <end position="94"/>
    </location>
</feature>
<gene>
    <name evidence="10" type="primary">Myh6_1</name>
    <name evidence="10" type="ORF">CIRPEC_R03116</name>
</gene>
<keyword evidence="11" id="KW-1185">Reference proteome</keyword>
<dbReference type="GO" id="GO:0016460">
    <property type="term" value="C:myosin II complex"/>
    <property type="evidence" value="ECO:0007669"/>
    <property type="project" value="TreeGrafter"/>
</dbReference>
<evidence type="ECO:0000256" key="3">
    <source>
        <dbReference type="ARBA" id="ARBA00022490"/>
    </source>
</evidence>
<evidence type="ECO:0000313" key="11">
    <source>
        <dbReference type="Proteomes" id="UP000562238"/>
    </source>
</evidence>
<dbReference type="GO" id="GO:0030049">
    <property type="term" value="P:muscle filament sliding"/>
    <property type="evidence" value="ECO:0007669"/>
    <property type="project" value="TreeGrafter"/>
</dbReference>
<organism evidence="10 11">
    <name type="scientific">Circaetus pectoralis</name>
    <name type="common">black-chested snake-eagle</name>
    <dbReference type="NCBI Taxonomy" id="321084"/>
    <lineage>
        <taxon>Eukaryota</taxon>
        <taxon>Metazoa</taxon>
        <taxon>Chordata</taxon>
        <taxon>Craniata</taxon>
        <taxon>Vertebrata</taxon>
        <taxon>Euteleostomi</taxon>
        <taxon>Archelosauria</taxon>
        <taxon>Archosauria</taxon>
        <taxon>Dinosauria</taxon>
        <taxon>Saurischia</taxon>
        <taxon>Theropoda</taxon>
        <taxon>Coelurosauria</taxon>
        <taxon>Aves</taxon>
        <taxon>Neognathae</taxon>
        <taxon>Neoaves</taxon>
        <taxon>Telluraves</taxon>
        <taxon>Accipitrimorphae</taxon>
        <taxon>Accipitriformes</taxon>
        <taxon>Accipitridae</taxon>
        <taxon>Accipitrinae</taxon>
        <taxon>Circaetus</taxon>
    </lineage>
</organism>
<dbReference type="PROSITE" id="PS50096">
    <property type="entry name" value="IQ"/>
    <property type="match status" value="1"/>
</dbReference>
<dbReference type="Pfam" id="PF01576">
    <property type="entry name" value="Myosin_tail_1"/>
    <property type="match status" value="1"/>
</dbReference>
<name>A0A7L4AMN6_9AVES</name>
<dbReference type="GO" id="GO:0032982">
    <property type="term" value="C:myosin filament"/>
    <property type="evidence" value="ECO:0007669"/>
    <property type="project" value="TreeGrafter"/>
</dbReference>
<dbReference type="GO" id="GO:0005737">
    <property type="term" value="C:cytoplasm"/>
    <property type="evidence" value="ECO:0007669"/>
    <property type="project" value="UniProtKB-SubCell"/>
</dbReference>
<reference evidence="10 11" key="1">
    <citation type="submission" date="2019-09" db="EMBL/GenBank/DDBJ databases">
        <title>Bird 10,000 Genomes (B10K) Project - Family phase.</title>
        <authorList>
            <person name="Zhang G."/>
        </authorList>
    </citation>
    <scope>NUCLEOTIDE SEQUENCE [LARGE SCALE GENOMIC DNA]</scope>
    <source>
        <strain evidence="10">B10K-DU-010-60</strain>
        <tissue evidence="10">Muscle</tissue>
    </source>
</reference>
<feature type="non-terminal residue" evidence="10">
    <location>
        <position position="296"/>
    </location>
</feature>
<dbReference type="GO" id="GO:0051015">
    <property type="term" value="F:actin filament binding"/>
    <property type="evidence" value="ECO:0007669"/>
    <property type="project" value="TreeGrafter"/>
</dbReference>
<protein>
    <submittedName>
        <fullName evidence="10">MYH6 protein</fullName>
    </submittedName>
</protein>
<evidence type="ECO:0000256" key="1">
    <source>
        <dbReference type="ARBA" id="ARBA00004496"/>
    </source>
</evidence>
<sequence>MRDERLARIITRIQARARGQLMRVEFKKILERRDSLLVIQWNVRAFMGVKNWPWMKLYFKIKPLLKSAETEKEMQVGQGRRGREEERVGGWRDGGVKNLTEEMAGLDETIVKLTKEKKALQEAHQQALDDLQAEEDKVNTLTKAKGKLEQQVDDLESSLEQEKKIRMDLERAKRKLEGDLKLTQENIMDLENDKQQLDERLKKKDFELNALNARIEDEQAIAAQLQKKLKELQARIEELEEELEAERTGRAKVEKLRSDLSRELEEISERLEEAGGATSVQIELNKKREAEFQKMR</sequence>
<feature type="compositionally biased region" description="Basic and acidic residues" evidence="8">
    <location>
        <begin position="81"/>
        <end position="90"/>
    </location>
</feature>
<dbReference type="EMBL" id="VZZV01002620">
    <property type="protein sequence ID" value="NXW26251.1"/>
    <property type="molecule type" value="Genomic_DNA"/>
</dbReference>
<comment type="caution">
    <text evidence="10">The sequence shown here is derived from an EMBL/GenBank/DDBJ whole genome shotgun (WGS) entry which is preliminary data.</text>
</comment>
<evidence type="ECO:0000256" key="6">
    <source>
        <dbReference type="ARBA" id="ARBA00023203"/>
    </source>
</evidence>
<proteinExistence type="inferred from homology"/>
<comment type="subcellular location">
    <subcellularLocation>
        <location evidence="1">Cytoplasm</location>
    </subcellularLocation>
</comment>
<dbReference type="AlphaFoldDB" id="A0A7L4AMN6"/>
<dbReference type="GO" id="GO:0000146">
    <property type="term" value="F:microfilament motor activity"/>
    <property type="evidence" value="ECO:0007669"/>
    <property type="project" value="TreeGrafter"/>
</dbReference>
<dbReference type="GO" id="GO:0060048">
    <property type="term" value="P:cardiac muscle contraction"/>
    <property type="evidence" value="ECO:0007669"/>
    <property type="project" value="TreeGrafter"/>
</dbReference>
<accession>A0A7L4AMN6</accession>
<dbReference type="SUPFAM" id="SSF52540">
    <property type="entry name" value="P-loop containing nucleoside triphosphate hydrolases"/>
    <property type="match status" value="1"/>
</dbReference>
<feature type="coiled-coil region" evidence="7">
    <location>
        <begin position="96"/>
        <end position="277"/>
    </location>
</feature>
<dbReference type="InterPro" id="IPR002928">
    <property type="entry name" value="Myosin_tail"/>
</dbReference>
<feature type="domain" description="Myosin tail" evidence="9">
    <location>
        <begin position="93"/>
        <end position="295"/>
    </location>
</feature>
<evidence type="ECO:0000256" key="5">
    <source>
        <dbReference type="ARBA" id="ARBA00023054"/>
    </source>
</evidence>
<evidence type="ECO:0000256" key="4">
    <source>
        <dbReference type="ARBA" id="ARBA00022860"/>
    </source>
</evidence>
<keyword evidence="3" id="KW-0963">Cytoplasm</keyword>
<dbReference type="GO" id="GO:0005516">
    <property type="term" value="F:calmodulin binding"/>
    <property type="evidence" value="ECO:0007669"/>
    <property type="project" value="UniProtKB-KW"/>
</dbReference>